<evidence type="ECO:0000313" key="2">
    <source>
        <dbReference type="EMBL" id="AWT60331.1"/>
    </source>
</evidence>
<dbReference type="KEGG" id="mtar:DF168_01537"/>
<dbReference type="Pfam" id="PF00583">
    <property type="entry name" value="Acetyltransf_1"/>
    <property type="match status" value="1"/>
</dbReference>
<dbReference type="AlphaFoldDB" id="A0A2Z4ADZ6"/>
<feature type="domain" description="N-acetyltransferase" evidence="1">
    <location>
        <begin position="9"/>
        <end position="163"/>
    </location>
</feature>
<organism evidence="2 3">
    <name type="scientific">Candidatus Moanibacter tarae</name>
    <dbReference type="NCBI Taxonomy" id="2200854"/>
    <lineage>
        <taxon>Bacteria</taxon>
        <taxon>Pseudomonadati</taxon>
        <taxon>Verrucomicrobiota</taxon>
        <taxon>Opitutia</taxon>
        <taxon>Puniceicoccales</taxon>
        <taxon>Puniceicoccales incertae sedis</taxon>
        <taxon>Candidatus Moanibacter</taxon>
    </lineage>
</organism>
<accession>A0A2Z4ADZ6</accession>
<evidence type="ECO:0000259" key="1">
    <source>
        <dbReference type="PROSITE" id="PS51186"/>
    </source>
</evidence>
<evidence type="ECO:0000313" key="3">
    <source>
        <dbReference type="Proteomes" id="UP000247465"/>
    </source>
</evidence>
<name>A0A2Z4ADZ6_9BACT</name>
<dbReference type="CDD" id="cd04301">
    <property type="entry name" value="NAT_SF"/>
    <property type="match status" value="1"/>
</dbReference>
<dbReference type="PROSITE" id="PS51186">
    <property type="entry name" value="GNAT"/>
    <property type="match status" value="1"/>
</dbReference>
<reference evidence="2 3" key="1">
    <citation type="submission" date="2018-06" db="EMBL/GenBank/DDBJ databases">
        <title>Draft Genome Sequence of a Novel Marine Bacterium Related to the Verrucomicrobia.</title>
        <authorList>
            <person name="Vosseberg J."/>
            <person name="Martijn J."/>
            <person name="Ettema T.J.G."/>
        </authorList>
    </citation>
    <scope>NUCLEOTIDE SEQUENCE [LARGE SCALE GENOMIC DNA]</scope>
    <source>
        <strain evidence="2">TARA_B100001123</strain>
    </source>
</reference>
<protein>
    <recommendedName>
        <fullName evidence="1">N-acetyltransferase domain-containing protein</fullName>
    </recommendedName>
</protein>
<dbReference type="EMBL" id="CP029803">
    <property type="protein sequence ID" value="AWT60331.1"/>
    <property type="molecule type" value="Genomic_DNA"/>
</dbReference>
<dbReference type="InterPro" id="IPR000182">
    <property type="entry name" value="GNAT_dom"/>
</dbReference>
<dbReference type="Gene3D" id="3.40.630.30">
    <property type="match status" value="1"/>
</dbReference>
<dbReference type="GO" id="GO:0016747">
    <property type="term" value="F:acyltransferase activity, transferring groups other than amino-acyl groups"/>
    <property type="evidence" value="ECO:0007669"/>
    <property type="project" value="InterPro"/>
</dbReference>
<proteinExistence type="predicted"/>
<dbReference type="Proteomes" id="UP000247465">
    <property type="component" value="Chromosome"/>
</dbReference>
<sequence>MKSSAQAFIDIRSLEPRDLSKIPAFFAGLGEKSRYFYHPYDFDGDAVALIGGQLGRDDCFHLGAFESGDGQRRMVGHVWYMPSGQNEYPVLGIAVIDELQNARIGQKLMLRIEEEARARKVPGICLTCYPENLKALRVYVKRGYRIVGKNGRGHFQMERCFADDE</sequence>
<dbReference type="InterPro" id="IPR016181">
    <property type="entry name" value="Acyl_CoA_acyltransferase"/>
</dbReference>
<dbReference type="SUPFAM" id="SSF55729">
    <property type="entry name" value="Acyl-CoA N-acyltransferases (Nat)"/>
    <property type="match status" value="1"/>
</dbReference>
<gene>
    <name evidence="2" type="ORF">DF168_01537</name>
</gene>